<dbReference type="InterPro" id="IPR029058">
    <property type="entry name" value="AB_hydrolase_fold"/>
</dbReference>
<evidence type="ECO:0000313" key="3">
    <source>
        <dbReference type="Proteomes" id="UP000181901"/>
    </source>
</evidence>
<dbReference type="EMBL" id="LKAQ01000001">
    <property type="protein sequence ID" value="OIQ52246.1"/>
    <property type="molecule type" value="Genomic_DNA"/>
</dbReference>
<keyword evidence="2" id="KW-0378">Hydrolase</keyword>
<dbReference type="PRINTS" id="PR00111">
    <property type="entry name" value="ABHYDROLASE"/>
</dbReference>
<dbReference type="EC" id="3.8.1.5" evidence="2"/>
<organism evidence="2 3">
    <name type="scientific">Pseudodesulfovibrio hydrargyri</name>
    <dbReference type="NCBI Taxonomy" id="2125990"/>
    <lineage>
        <taxon>Bacteria</taxon>
        <taxon>Pseudomonadati</taxon>
        <taxon>Thermodesulfobacteriota</taxon>
        <taxon>Desulfovibrionia</taxon>
        <taxon>Desulfovibrionales</taxon>
        <taxon>Desulfovibrionaceae</taxon>
    </lineage>
</organism>
<dbReference type="InterPro" id="IPR050228">
    <property type="entry name" value="Carboxylesterase_BioH"/>
</dbReference>
<sequence length="274" mass="30715">MSDTDWNLRQTFTFQGREVACDVMGRGEPLVLVHGTPWSSFNLRHLARGLADSFRVHLFDLLGYGQSDKSDNDVSLGVQNRLLTALIGFWGLENPFVVGHDFGGTTVLRAHLLDKTDFRKIALIDPVAVSPWGSPFFRHVREHEAAFAGLPDYIHEAVVRAYVGSAAFSPLPEETLACIVAPWAGARGRAAFYRQMAQADSRYTDEVQDLYPSIQRPVLILWGREDTWIPPEKGRLLNRMIPGSTLVELPGTGHLVIEEQPDALVREIKTFFHH</sequence>
<dbReference type="PANTHER" id="PTHR43194:SF5">
    <property type="entry name" value="PIMELOYL-[ACYL-CARRIER PROTEIN] METHYL ESTER ESTERASE"/>
    <property type="match status" value="1"/>
</dbReference>
<dbReference type="Proteomes" id="UP000181901">
    <property type="component" value="Unassembled WGS sequence"/>
</dbReference>
<proteinExistence type="predicted"/>
<dbReference type="OrthoDB" id="5342129at2"/>
<dbReference type="GO" id="GO:0018786">
    <property type="term" value="F:haloalkane dehalogenase activity"/>
    <property type="evidence" value="ECO:0007669"/>
    <property type="project" value="UniProtKB-EC"/>
</dbReference>
<dbReference type="RefSeq" id="WP_071544323.1">
    <property type="nucleotide sequence ID" value="NZ_LKAQ01000001.1"/>
</dbReference>
<dbReference type="SUPFAM" id="SSF53474">
    <property type="entry name" value="alpha/beta-Hydrolases"/>
    <property type="match status" value="1"/>
</dbReference>
<dbReference type="AlphaFoldDB" id="A0A1J5N0T0"/>
<evidence type="ECO:0000313" key="2">
    <source>
        <dbReference type="EMBL" id="OIQ52246.1"/>
    </source>
</evidence>
<gene>
    <name evidence="2" type="primary">dhaA</name>
    <name evidence="2" type="ORF">BerOc1_00720</name>
</gene>
<dbReference type="Pfam" id="PF12697">
    <property type="entry name" value="Abhydrolase_6"/>
    <property type="match status" value="1"/>
</dbReference>
<protein>
    <submittedName>
        <fullName evidence="2">Haloalkane dehalogenase</fullName>
        <ecNumber evidence="2">3.8.1.5</ecNumber>
    </submittedName>
</protein>
<accession>A0A1J5N0T0</accession>
<reference evidence="2 3" key="1">
    <citation type="submission" date="2015-09" db="EMBL/GenBank/DDBJ databases">
        <title>Genome of Desulfovibrio dechloracetivorans BerOc1, a mercury methylating strain isolated from highly hydrocarbons and metals contaminated coastal sediments.</title>
        <authorList>
            <person name="Goni Urriza M."/>
            <person name="Gassie C."/>
            <person name="Bouchez O."/>
            <person name="Klopp C."/>
            <person name="Ranchou-Peyruse A."/>
            <person name="Remy G."/>
        </authorList>
    </citation>
    <scope>NUCLEOTIDE SEQUENCE [LARGE SCALE GENOMIC DNA]</scope>
    <source>
        <strain evidence="2 3">BerOc1</strain>
    </source>
</reference>
<dbReference type="InterPro" id="IPR000073">
    <property type="entry name" value="AB_hydrolase_1"/>
</dbReference>
<name>A0A1J5N0T0_9BACT</name>
<evidence type="ECO:0000259" key="1">
    <source>
        <dbReference type="Pfam" id="PF12697"/>
    </source>
</evidence>
<dbReference type="PANTHER" id="PTHR43194">
    <property type="entry name" value="HYDROLASE ALPHA/BETA FOLD FAMILY"/>
    <property type="match status" value="1"/>
</dbReference>
<comment type="caution">
    <text evidence="2">The sequence shown here is derived from an EMBL/GenBank/DDBJ whole genome shotgun (WGS) entry which is preliminary data.</text>
</comment>
<feature type="domain" description="AB hydrolase-1" evidence="1">
    <location>
        <begin position="30"/>
        <end position="266"/>
    </location>
</feature>
<dbReference type="Gene3D" id="3.40.50.1820">
    <property type="entry name" value="alpha/beta hydrolase"/>
    <property type="match status" value="1"/>
</dbReference>
<keyword evidence="3" id="KW-1185">Reference proteome</keyword>